<dbReference type="Proteomes" id="UP000326678">
    <property type="component" value="Chromosome Gxm1"/>
</dbReference>
<evidence type="ECO:0000313" key="1">
    <source>
        <dbReference type="EMBL" id="QFS46881.1"/>
    </source>
</evidence>
<name>A0A5P8W2T0_9NOSO</name>
<dbReference type="EMBL" id="CP045226">
    <property type="protein sequence ID" value="QFS46881.1"/>
    <property type="molecule type" value="Genomic_DNA"/>
</dbReference>
<dbReference type="RefSeq" id="WP_225892192.1">
    <property type="nucleotide sequence ID" value="NZ_CP045226.1"/>
</dbReference>
<evidence type="ECO:0000313" key="2">
    <source>
        <dbReference type="Proteomes" id="UP000326678"/>
    </source>
</evidence>
<protein>
    <submittedName>
        <fullName evidence="1">Uncharacterized protein</fullName>
    </submittedName>
</protein>
<dbReference type="AlphaFoldDB" id="A0A5P8W2T0"/>
<keyword evidence="2" id="KW-1185">Reference proteome</keyword>
<gene>
    <name evidence="1" type="ORF">GXM_04362</name>
</gene>
<sequence>MTSVLIAARRWEKSGVVMRSPGMRWWYSRCSCFSWLDFRPWRFPKIVSIGVYDQ</sequence>
<dbReference type="KEGG" id="nsh:GXM_04362"/>
<organism evidence="1 2">
    <name type="scientific">Nostoc sphaeroides CCNUC1</name>
    <dbReference type="NCBI Taxonomy" id="2653204"/>
    <lineage>
        <taxon>Bacteria</taxon>
        <taxon>Bacillati</taxon>
        <taxon>Cyanobacteriota</taxon>
        <taxon>Cyanophyceae</taxon>
        <taxon>Nostocales</taxon>
        <taxon>Nostocaceae</taxon>
        <taxon>Nostoc</taxon>
    </lineage>
</organism>
<accession>A0A5P8W2T0</accession>
<reference evidence="1 2" key="1">
    <citation type="submission" date="2019-10" db="EMBL/GenBank/DDBJ databases">
        <title>Genomic and transcriptomic insights into the perfect genentic adaptation of a filamentous nitrogen-fixing cyanobacterium to rice fields.</title>
        <authorList>
            <person name="Chen Z."/>
        </authorList>
    </citation>
    <scope>NUCLEOTIDE SEQUENCE [LARGE SCALE GENOMIC DNA]</scope>
    <source>
        <strain evidence="1">CCNUC1</strain>
    </source>
</reference>
<proteinExistence type="predicted"/>